<sequence length="72" mass="8419">MCRTNTLDFEWPVNFTGMLRTRSTTMWYTSETVPIYCNLCSAHGGLYRFFAYACEGMMGMRSRQVKLIVFLL</sequence>
<dbReference type="AlphaFoldDB" id="A0A0A9C2V9"/>
<evidence type="ECO:0000313" key="1">
    <source>
        <dbReference type="EMBL" id="JAD68803.1"/>
    </source>
</evidence>
<reference evidence="1" key="1">
    <citation type="submission" date="2014-09" db="EMBL/GenBank/DDBJ databases">
        <authorList>
            <person name="Magalhaes I.L.F."/>
            <person name="Oliveira U."/>
            <person name="Santos F.R."/>
            <person name="Vidigal T.H.D.A."/>
            <person name="Brescovit A.D."/>
            <person name="Santos A.J."/>
        </authorList>
    </citation>
    <scope>NUCLEOTIDE SEQUENCE</scope>
    <source>
        <tissue evidence="1">Shoot tissue taken approximately 20 cm above the soil surface</tissue>
    </source>
</reference>
<organism evidence="1">
    <name type="scientific">Arundo donax</name>
    <name type="common">Giant reed</name>
    <name type="synonym">Donax arundinaceus</name>
    <dbReference type="NCBI Taxonomy" id="35708"/>
    <lineage>
        <taxon>Eukaryota</taxon>
        <taxon>Viridiplantae</taxon>
        <taxon>Streptophyta</taxon>
        <taxon>Embryophyta</taxon>
        <taxon>Tracheophyta</taxon>
        <taxon>Spermatophyta</taxon>
        <taxon>Magnoliopsida</taxon>
        <taxon>Liliopsida</taxon>
        <taxon>Poales</taxon>
        <taxon>Poaceae</taxon>
        <taxon>PACMAD clade</taxon>
        <taxon>Arundinoideae</taxon>
        <taxon>Arundineae</taxon>
        <taxon>Arundo</taxon>
    </lineage>
</organism>
<protein>
    <submittedName>
        <fullName evidence="1">Uncharacterized protein</fullName>
    </submittedName>
</protein>
<name>A0A0A9C2V9_ARUDO</name>
<reference evidence="1" key="2">
    <citation type="journal article" date="2015" name="Data Brief">
        <title>Shoot transcriptome of the giant reed, Arundo donax.</title>
        <authorList>
            <person name="Barrero R.A."/>
            <person name="Guerrero F.D."/>
            <person name="Moolhuijzen P."/>
            <person name="Goolsby J.A."/>
            <person name="Tidwell J."/>
            <person name="Bellgard S.E."/>
            <person name="Bellgard M.I."/>
        </authorList>
    </citation>
    <scope>NUCLEOTIDE SEQUENCE</scope>
    <source>
        <tissue evidence="1">Shoot tissue taken approximately 20 cm above the soil surface</tissue>
    </source>
</reference>
<dbReference type="EMBL" id="GBRH01229092">
    <property type="protein sequence ID" value="JAD68803.1"/>
    <property type="molecule type" value="Transcribed_RNA"/>
</dbReference>
<accession>A0A0A9C2V9</accession>
<proteinExistence type="predicted"/>